<dbReference type="InterPro" id="IPR052520">
    <property type="entry name" value="ATL_DNA_repair"/>
</dbReference>
<organism evidence="4 5">
    <name type="scientific">Flavimobilis rhizosphaerae</name>
    <dbReference type="NCBI Taxonomy" id="2775421"/>
    <lineage>
        <taxon>Bacteria</taxon>
        <taxon>Bacillati</taxon>
        <taxon>Actinomycetota</taxon>
        <taxon>Actinomycetes</taxon>
        <taxon>Micrococcales</taxon>
        <taxon>Jonesiaceae</taxon>
        <taxon>Flavimobilis</taxon>
    </lineage>
</organism>
<sequence length="131" mass="13538">MDPEYVETVLDVVDLVPAGSVTTYGDVALVVGRLLGRGGPRVVGTALRDAGGAVAWWRVVRADGTPPQHKVAEALALLRAEGCPVRRGGRVDLGRARADLKVLVAGAETAREGASDGGPEKDLDAASGDRE</sequence>
<dbReference type="CDD" id="cd06445">
    <property type="entry name" value="ATase"/>
    <property type="match status" value="1"/>
</dbReference>
<feature type="domain" description="Methylated-DNA-[protein]-cysteine S-methyltransferase DNA binding" evidence="3">
    <location>
        <begin position="7"/>
        <end position="82"/>
    </location>
</feature>
<dbReference type="SUPFAM" id="SSF46767">
    <property type="entry name" value="Methylated DNA-protein cysteine methyltransferase, C-terminal domain"/>
    <property type="match status" value="1"/>
</dbReference>
<comment type="caution">
    <text evidence="4">The sequence shown here is derived from an EMBL/GenBank/DDBJ whole genome shotgun (WGS) entry which is preliminary data.</text>
</comment>
<proteinExistence type="predicted"/>
<dbReference type="PANTHER" id="PTHR42942">
    <property type="entry name" value="6-O-METHYLGUANINE DNA METHYLTRANSFERASE"/>
    <property type="match status" value="1"/>
</dbReference>
<evidence type="ECO:0000313" key="5">
    <source>
        <dbReference type="Proteomes" id="UP000642107"/>
    </source>
</evidence>
<dbReference type="Gene3D" id="1.10.10.10">
    <property type="entry name" value="Winged helix-like DNA-binding domain superfamily/Winged helix DNA-binding domain"/>
    <property type="match status" value="1"/>
</dbReference>
<dbReference type="RefSeq" id="WP_192282157.1">
    <property type="nucleotide sequence ID" value="NZ_JACZDF010000010.1"/>
</dbReference>
<evidence type="ECO:0000259" key="3">
    <source>
        <dbReference type="Pfam" id="PF01035"/>
    </source>
</evidence>
<feature type="region of interest" description="Disordered" evidence="2">
    <location>
        <begin position="109"/>
        <end position="131"/>
    </location>
</feature>
<evidence type="ECO:0000256" key="1">
    <source>
        <dbReference type="ARBA" id="ARBA00022763"/>
    </source>
</evidence>
<dbReference type="EMBL" id="JACZDF010000010">
    <property type="protein sequence ID" value="MBD9700461.1"/>
    <property type="molecule type" value="Genomic_DNA"/>
</dbReference>
<dbReference type="InterPro" id="IPR014048">
    <property type="entry name" value="MethylDNA_cys_MeTrfase_DNA-bd"/>
</dbReference>
<name>A0ABR9DTK6_9MICO</name>
<evidence type="ECO:0000256" key="2">
    <source>
        <dbReference type="SAM" id="MobiDB-lite"/>
    </source>
</evidence>
<dbReference type="InterPro" id="IPR036217">
    <property type="entry name" value="MethylDNA_cys_MeTrfase_DNAb"/>
</dbReference>
<dbReference type="Pfam" id="PF01035">
    <property type="entry name" value="DNA_binding_1"/>
    <property type="match status" value="1"/>
</dbReference>
<reference evidence="4 5" key="1">
    <citation type="submission" date="2020-09" db="EMBL/GenBank/DDBJ databases">
        <title>Flavimobilis rhizosphaerae sp. nov., isolated from rhizosphere soil of Spartina alterniflora.</title>
        <authorList>
            <person name="Hanqin C."/>
        </authorList>
    </citation>
    <scope>NUCLEOTIDE SEQUENCE [LARGE SCALE GENOMIC DNA]</scope>
    <source>
        <strain evidence="4 5">GY 10621</strain>
    </source>
</reference>
<dbReference type="PANTHER" id="PTHR42942:SF1">
    <property type="entry name" value="ALKYLTRANSFERASE-LIKE PROTEIN 1"/>
    <property type="match status" value="1"/>
</dbReference>
<keyword evidence="5" id="KW-1185">Reference proteome</keyword>
<evidence type="ECO:0000313" key="4">
    <source>
        <dbReference type="EMBL" id="MBD9700461.1"/>
    </source>
</evidence>
<accession>A0ABR9DTK6</accession>
<dbReference type="InterPro" id="IPR036388">
    <property type="entry name" value="WH-like_DNA-bd_sf"/>
</dbReference>
<keyword evidence="1" id="KW-0227">DNA damage</keyword>
<protein>
    <submittedName>
        <fullName evidence="4">MGMT family protein</fullName>
    </submittedName>
</protein>
<gene>
    <name evidence="4" type="ORF">IGS67_13370</name>
</gene>
<dbReference type="Proteomes" id="UP000642107">
    <property type="component" value="Unassembled WGS sequence"/>
</dbReference>